<dbReference type="InterPro" id="IPR003615">
    <property type="entry name" value="HNH_nuc"/>
</dbReference>
<evidence type="ECO:0000256" key="1">
    <source>
        <dbReference type="ARBA" id="ARBA00023450"/>
    </source>
</evidence>
<dbReference type="EMBL" id="JBHRWO010000005">
    <property type="protein sequence ID" value="MFC3491913.1"/>
    <property type="molecule type" value="Genomic_DNA"/>
</dbReference>
<dbReference type="SMART" id="SM00507">
    <property type="entry name" value="HNHc"/>
    <property type="match status" value="1"/>
</dbReference>
<sequence>MKAIDTDRDSQAAALRSEIESIAAESRARDARALQAVIAYTSAGHHKVCDGFSGIRDWIMECFDFTVNDAGQMASIARLSPKFKHLSSAALSGAARIDAIAYAMRRLEREGLAVYSRVPYPAPVESPYGAALCETPEEVIREYCIHSTRSELSSHLDRICTELFDAQAILDELSQQSLAWLEVNQRPDGMWDIEGLLTDDTGKLISNALKTAVPPSRQEEADDDGLLPRVSGRNAEALHQMVAAYGTDPSAPKRHGHNATLNLTCDLETLRGDETGRLPMLDGKPVSVSKARLLACEAGVIPSVFDYSTGEAIELGRAKRLPNVALRHKLELEQPEGCIWSGCRAPISWTEAHHVAHWADGGATSAENLILLCRFHHGRIHTGKWDIKKTGPGRAEIRHLRSGCTDQDWESDLLKDLPNGHDTSEWSPTYRRELTDYAAWYAQQSMEATIIKTREKFRKVEAAVPSEPVVLREDPGDPPFLTCPQRATAEGSAGQGQRSPIPKGDRAPQHVQGRKETWGAPFTPFGKPRPPAAALQRKENTSLSLPV</sequence>
<evidence type="ECO:0000256" key="2">
    <source>
        <dbReference type="SAM" id="MobiDB-lite"/>
    </source>
</evidence>
<comment type="similarity">
    <text evidence="1">Belongs to the Rv1128c/1148c/1588c/1702c/1945/3466 family.</text>
</comment>
<protein>
    <submittedName>
        <fullName evidence="4">DUF222 domain-containing protein</fullName>
    </submittedName>
</protein>
<dbReference type="Proteomes" id="UP001595712">
    <property type="component" value="Unassembled WGS sequence"/>
</dbReference>
<name>A0ABV7PY92_9ACTN</name>
<dbReference type="InterPro" id="IPR002711">
    <property type="entry name" value="HNH"/>
</dbReference>
<evidence type="ECO:0000313" key="4">
    <source>
        <dbReference type="EMBL" id="MFC3491913.1"/>
    </source>
</evidence>
<dbReference type="InterPro" id="IPR003870">
    <property type="entry name" value="DUF222"/>
</dbReference>
<dbReference type="Pfam" id="PF01844">
    <property type="entry name" value="HNH"/>
    <property type="match status" value="1"/>
</dbReference>
<proteinExistence type="inferred from homology"/>
<feature type="domain" description="HNH nuclease" evidence="3">
    <location>
        <begin position="329"/>
        <end position="378"/>
    </location>
</feature>
<evidence type="ECO:0000259" key="3">
    <source>
        <dbReference type="SMART" id="SM00507"/>
    </source>
</evidence>
<reference evidence="5" key="1">
    <citation type="journal article" date="2019" name="Int. J. Syst. Evol. Microbiol.">
        <title>The Global Catalogue of Microorganisms (GCM) 10K type strain sequencing project: providing services to taxonomists for standard genome sequencing and annotation.</title>
        <authorList>
            <consortium name="The Broad Institute Genomics Platform"/>
            <consortium name="The Broad Institute Genome Sequencing Center for Infectious Disease"/>
            <person name="Wu L."/>
            <person name="Ma J."/>
        </authorList>
    </citation>
    <scope>NUCLEOTIDE SEQUENCE [LARGE SCALE GENOMIC DNA]</scope>
    <source>
        <strain evidence="5">CGMCC 4.7396</strain>
    </source>
</reference>
<keyword evidence="5" id="KW-1185">Reference proteome</keyword>
<dbReference type="Pfam" id="PF02720">
    <property type="entry name" value="DUF222"/>
    <property type="match status" value="1"/>
</dbReference>
<dbReference type="Gene3D" id="1.10.30.50">
    <property type="match status" value="1"/>
</dbReference>
<gene>
    <name evidence="4" type="ORF">ACFO8M_05380</name>
</gene>
<organism evidence="4 5">
    <name type="scientific">Glycomyces rhizosphaerae</name>
    <dbReference type="NCBI Taxonomy" id="2054422"/>
    <lineage>
        <taxon>Bacteria</taxon>
        <taxon>Bacillati</taxon>
        <taxon>Actinomycetota</taxon>
        <taxon>Actinomycetes</taxon>
        <taxon>Glycomycetales</taxon>
        <taxon>Glycomycetaceae</taxon>
        <taxon>Glycomyces</taxon>
    </lineage>
</organism>
<accession>A0ABV7PY92</accession>
<feature type="region of interest" description="Disordered" evidence="2">
    <location>
        <begin position="469"/>
        <end position="547"/>
    </location>
</feature>
<dbReference type="CDD" id="cd00085">
    <property type="entry name" value="HNHc"/>
    <property type="match status" value="1"/>
</dbReference>
<dbReference type="RefSeq" id="WP_387971579.1">
    <property type="nucleotide sequence ID" value="NZ_JBHRWO010000005.1"/>
</dbReference>
<comment type="caution">
    <text evidence="4">The sequence shown here is derived from an EMBL/GenBank/DDBJ whole genome shotgun (WGS) entry which is preliminary data.</text>
</comment>
<feature type="compositionally biased region" description="Basic and acidic residues" evidence="2">
    <location>
        <begin position="503"/>
        <end position="517"/>
    </location>
</feature>
<evidence type="ECO:0000313" key="5">
    <source>
        <dbReference type="Proteomes" id="UP001595712"/>
    </source>
</evidence>